<keyword evidence="3" id="KW-1185">Reference proteome</keyword>
<evidence type="ECO:0008006" key="4">
    <source>
        <dbReference type="Google" id="ProtNLM"/>
    </source>
</evidence>
<dbReference type="RefSeq" id="WP_251584911.1">
    <property type="nucleotide sequence ID" value="NZ_JBHTKX010000001.1"/>
</dbReference>
<feature type="compositionally biased region" description="Basic and acidic residues" evidence="1">
    <location>
        <begin position="53"/>
        <end position="68"/>
    </location>
</feature>
<gene>
    <name evidence="2" type="ORF">ACFQ3J_00395</name>
</gene>
<feature type="region of interest" description="Disordered" evidence="1">
    <location>
        <begin position="38"/>
        <end position="68"/>
    </location>
</feature>
<comment type="caution">
    <text evidence="2">The sequence shown here is derived from an EMBL/GenBank/DDBJ whole genome shotgun (WGS) entry which is preliminary data.</text>
</comment>
<dbReference type="EMBL" id="JBHTKX010000001">
    <property type="protein sequence ID" value="MFD1126633.1"/>
    <property type="molecule type" value="Genomic_DNA"/>
</dbReference>
<evidence type="ECO:0000256" key="1">
    <source>
        <dbReference type="SAM" id="MobiDB-lite"/>
    </source>
</evidence>
<organism evidence="2 3">
    <name type="scientific">Paenibacillus provencensis</name>
    <dbReference type="NCBI Taxonomy" id="441151"/>
    <lineage>
        <taxon>Bacteria</taxon>
        <taxon>Bacillati</taxon>
        <taxon>Bacillota</taxon>
        <taxon>Bacilli</taxon>
        <taxon>Bacillales</taxon>
        <taxon>Paenibacillaceae</taxon>
        <taxon>Paenibacillus</taxon>
    </lineage>
</organism>
<accession>A0ABW3PKR4</accession>
<proteinExistence type="predicted"/>
<name>A0ABW3PKR4_9BACL</name>
<reference evidence="3" key="1">
    <citation type="journal article" date="2019" name="Int. J. Syst. Evol. Microbiol.">
        <title>The Global Catalogue of Microorganisms (GCM) 10K type strain sequencing project: providing services to taxonomists for standard genome sequencing and annotation.</title>
        <authorList>
            <consortium name="The Broad Institute Genomics Platform"/>
            <consortium name="The Broad Institute Genome Sequencing Center for Infectious Disease"/>
            <person name="Wu L."/>
            <person name="Ma J."/>
        </authorList>
    </citation>
    <scope>NUCLEOTIDE SEQUENCE [LARGE SCALE GENOMIC DNA]</scope>
    <source>
        <strain evidence="3">CCUG 53519</strain>
    </source>
</reference>
<dbReference type="Proteomes" id="UP001597169">
    <property type="component" value="Unassembled WGS sequence"/>
</dbReference>
<sequence length="68" mass="8110">MNHYEGLTPDQRYKNELLDLQRQQVKLLSELNDNLNKLLKPEDENEPEQLELIPKEPKQRRNKNGPES</sequence>
<evidence type="ECO:0000313" key="2">
    <source>
        <dbReference type="EMBL" id="MFD1126633.1"/>
    </source>
</evidence>
<protein>
    <recommendedName>
        <fullName evidence="4">Transposase</fullName>
    </recommendedName>
</protein>
<evidence type="ECO:0000313" key="3">
    <source>
        <dbReference type="Proteomes" id="UP001597169"/>
    </source>
</evidence>